<dbReference type="Proteomes" id="UP001295684">
    <property type="component" value="Unassembled WGS sequence"/>
</dbReference>
<name>A0AAD1U4B4_EUPCR</name>
<evidence type="ECO:0000256" key="2">
    <source>
        <dbReference type="SAM" id="Phobius"/>
    </source>
</evidence>
<keyword evidence="2" id="KW-1133">Transmembrane helix</keyword>
<feature type="transmembrane region" description="Helical" evidence="2">
    <location>
        <begin position="128"/>
        <end position="148"/>
    </location>
</feature>
<comment type="caution">
    <text evidence="3">The sequence shown here is derived from an EMBL/GenBank/DDBJ whole genome shotgun (WGS) entry which is preliminary data.</text>
</comment>
<dbReference type="AlphaFoldDB" id="A0AAD1U4B4"/>
<evidence type="ECO:0000256" key="1">
    <source>
        <dbReference type="SAM" id="MobiDB-lite"/>
    </source>
</evidence>
<feature type="region of interest" description="Disordered" evidence="1">
    <location>
        <begin position="175"/>
        <end position="209"/>
    </location>
</feature>
<sequence length="291" mass="33569">MYCIFRIFMKDFTEEETAMFYPLYRNILRSETTRRKYYVIYILRRFILSIILVFISSPYLQLTLVILLQMSCTMFLCLQKQFLRLTDTICAIMTESIILAILISAYSFPKDISNPQEFDFKNHELKGLICNTIVCATMIMTIPINIVGKTYEKEKKPQITIDTLKVSSKAFAIKEEQKQEDQKQKHKTPADFSAEDRKEGSLTKEPKPSMIGILSNPKVLPSALKKTGFEGKAKLKEYGDKIIVTRLNRNPSKIKPFRSISDIDKKVELSSQLSSNLKGLDSQDSVDYNMF</sequence>
<feature type="transmembrane region" description="Helical" evidence="2">
    <location>
        <begin position="90"/>
        <end position="108"/>
    </location>
</feature>
<accession>A0AAD1U4B4</accession>
<reference evidence="3" key="1">
    <citation type="submission" date="2023-07" db="EMBL/GenBank/DDBJ databases">
        <authorList>
            <consortium name="AG Swart"/>
            <person name="Singh M."/>
            <person name="Singh A."/>
            <person name="Seah K."/>
            <person name="Emmerich C."/>
        </authorList>
    </citation>
    <scope>NUCLEOTIDE SEQUENCE</scope>
    <source>
        <strain evidence="3">DP1</strain>
    </source>
</reference>
<gene>
    <name evidence="3" type="ORF">ECRASSUSDP1_LOCUS1230</name>
</gene>
<proteinExistence type="predicted"/>
<organism evidence="3 4">
    <name type="scientific">Euplotes crassus</name>
    <dbReference type="NCBI Taxonomy" id="5936"/>
    <lineage>
        <taxon>Eukaryota</taxon>
        <taxon>Sar</taxon>
        <taxon>Alveolata</taxon>
        <taxon>Ciliophora</taxon>
        <taxon>Intramacronucleata</taxon>
        <taxon>Spirotrichea</taxon>
        <taxon>Hypotrichia</taxon>
        <taxon>Euplotida</taxon>
        <taxon>Euplotidae</taxon>
        <taxon>Moneuplotes</taxon>
    </lineage>
</organism>
<keyword evidence="4" id="KW-1185">Reference proteome</keyword>
<protein>
    <submittedName>
        <fullName evidence="3">Uncharacterized protein</fullName>
    </submittedName>
</protein>
<dbReference type="EMBL" id="CAMPGE010001165">
    <property type="protein sequence ID" value="CAI2359936.1"/>
    <property type="molecule type" value="Genomic_DNA"/>
</dbReference>
<evidence type="ECO:0000313" key="3">
    <source>
        <dbReference type="EMBL" id="CAI2359936.1"/>
    </source>
</evidence>
<feature type="compositionally biased region" description="Basic and acidic residues" evidence="1">
    <location>
        <begin position="194"/>
        <end position="207"/>
    </location>
</feature>
<keyword evidence="2" id="KW-0472">Membrane</keyword>
<keyword evidence="2" id="KW-0812">Transmembrane</keyword>
<evidence type="ECO:0000313" key="4">
    <source>
        <dbReference type="Proteomes" id="UP001295684"/>
    </source>
</evidence>